<reference evidence="4" key="1">
    <citation type="submission" date="2022-01" db="EMBL/GenBank/DDBJ databases">
        <authorList>
            <person name="King R."/>
        </authorList>
    </citation>
    <scope>NUCLEOTIDE SEQUENCE</scope>
</reference>
<dbReference type="PROSITE" id="PS00028">
    <property type="entry name" value="ZINC_FINGER_C2H2_1"/>
    <property type="match status" value="1"/>
</dbReference>
<keyword evidence="5" id="KW-1185">Reference proteome</keyword>
<protein>
    <recommendedName>
        <fullName evidence="3">C2H2-type domain-containing protein</fullName>
    </recommendedName>
</protein>
<feature type="compositionally biased region" description="Basic and acidic residues" evidence="2">
    <location>
        <begin position="159"/>
        <end position="175"/>
    </location>
</feature>
<dbReference type="OrthoDB" id="6777070at2759"/>
<keyword evidence="1" id="KW-0479">Metal-binding</keyword>
<keyword evidence="1" id="KW-0863">Zinc-finger</keyword>
<evidence type="ECO:0000259" key="3">
    <source>
        <dbReference type="PROSITE" id="PS50157"/>
    </source>
</evidence>
<organism evidence="4 5">
    <name type="scientific">Psylliodes chrysocephalus</name>
    <dbReference type="NCBI Taxonomy" id="3402493"/>
    <lineage>
        <taxon>Eukaryota</taxon>
        <taxon>Metazoa</taxon>
        <taxon>Ecdysozoa</taxon>
        <taxon>Arthropoda</taxon>
        <taxon>Hexapoda</taxon>
        <taxon>Insecta</taxon>
        <taxon>Pterygota</taxon>
        <taxon>Neoptera</taxon>
        <taxon>Endopterygota</taxon>
        <taxon>Coleoptera</taxon>
        <taxon>Polyphaga</taxon>
        <taxon>Cucujiformia</taxon>
        <taxon>Chrysomeloidea</taxon>
        <taxon>Chrysomelidae</taxon>
        <taxon>Galerucinae</taxon>
        <taxon>Alticini</taxon>
        <taxon>Psylliodes</taxon>
    </lineage>
</organism>
<keyword evidence="1" id="KW-0862">Zinc</keyword>
<evidence type="ECO:0000256" key="1">
    <source>
        <dbReference type="PROSITE-ProRule" id="PRU00042"/>
    </source>
</evidence>
<accession>A0A9P0D115</accession>
<feature type="compositionally biased region" description="Polar residues" evidence="2">
    <location>
        <begin position="37"/>
        <end position="49"/>
    </location>
</feature>
<feature type="domain" description="C2H2-type" evidence="3">
    <location>
        <begin position="141"/>
        <end position="169"/>
    </location>
</feature>
<dbReference type="AlphaFoldDB" id="A0A9P0D115"/>
<name>A0A9P0D115_9CUCU</name>
<gene>
    <name evidence="4" type="ORF">PSYICH_LOCUS8753</name>
</gene>
<dbReference type="InterPro" id="IPR013087">
    <property type="entry name" value="Znf_C2H2_type"/>
</dbReference>
<feature type="region of interest" description="Disordered" evidence="2">
    <location>
        <begin position="22"/>
        <end position="49"/>
    </location>
</feature>
<feature type="compositionally biased region" description="Low complexity" evidence="2">
    <location>
        <begin position="176"/>
        <end position="186"/>
    </location>
</feature>
<evidence type="ECO:0000313" key="4">
    <source>
        <dbReference type="EMBL" id="CAH1107891.1"/>
    </source>
</evidence>
<proteinExistence type="predicted"/>
<dbReference type="PROSITE" id="PS50157">
    <property type="entry name" value="ZINC_FINGER_C2H2_2"/>
    <property type="match status" value="1"/>
</dbReference>
<sequence length="199" mass="22257">MAEIIDTLNEKITLIVEEDDAGEIETVENKEEETDYTSDTAHQESSSSIGDWTKLSINTLRTPVSKQLDVKDSRGTRKRDNFLRTTLGTWAKAKQDSVSVQQQVLLEKHRQKKIYQKVHTALCHTPKCPGPQQPEVPVGAVTCQHCNRSFINRRAYTTHERQAHPVARNEARTADADIGAAAPQSADRSRGGRGNHEDD</sequence>
<feature type="compositionally biased region" description="Acidic residues" evidence="2">
    <location>
        <begin position="22"/>
        <end position="36"/>
    </location>
</feature>
<feature type="region of interest" description="Disordered" evidence="2">
    <location>
        <begin position="159"/>
        <end position="199"/>
    </location>
</feature>
<feature type="compositionally biased region" description="Basic and acidic residues" evidence="2">
    <location>
        <begin position="187"/>
        <end position="199"/>
    </location>
</feature>
<evidence type="ECO:0000313" key="5">
    <source>
        <dbReference type="Proteomes" id="UP001153636"/>
    </source>
</evidence>
<evidence type="ECO:0000256" key="2">
    <source>
        <dbReference type="SAM" id="MobiDB-lite"/>
    </source>
</evidence>
<dbReference type="Proteomes" id="UP001153636">
    <property type="component" value="Chromosome 3"/>
</dbReference>
<dbReference type="EMBL" id="OV651815">
    <property type="protein sequence ID" value="CAH1107891.1"/>
    <property type="molecule type" value="Genomic_DNA"/>
</dbReference>
<dbReference type="GO" id="GO:0008270">
    <property type="term" value="F:zinc ion binding"/>
    <property type="evidence" value="ECO:0007669"/>
    <property type="project" value="UniProtKB-KW"/>
</dbReference>